<keyword evidence="1" id="KW-1133">Transmembrane helix</keyword>
<gene>
    <name evidence="2" type="ORF">DZF97_03375</name>
</gene>
<feature type="non-terminal residue" evidence="2">
    <location>
        <position position="1"/>
    </location>
</feature>
<comment type="caution">
    <text evidence="2">The sequence shown here is derived from an EMBL/GenBank/DDBJ whole genome shotgun (WGS) entry which is preliminary data.</text>
</comment>
<name>A0A399QDP0_9MICO</name>
<dbReference type="EMBL" id="QWED01000052">
    <property type="protein sequence ID" value="RIJ17053.1"/>
    <property type="molecule type" value="Genomic_DNA"/>
</dbReference>
<keyword evidence="1" id="KW-0472">Membrane</keyword>
<dbReference type="Proteomes" id="UP000265361">
    <property type="component" value="Unassembled WGS sequence"/>
</dbReference>
<proteinExistence type="predicted"/>
<evidence type="ECO:0000313" key="3">
    <source>
        <dbReference type="Proteomes" id="UP000265361"/>
    </source>
</evidence>
<evidence type="ECO:0000256" key="1">
    <source>
        <dbReference type="SAM" id="Phobius"/>
    </source>
</evidence>
<organism evidence="2 3">
    <name type="scientific">Clavibacter nebraskensis</name>
    <dbReference type="NCBI Taxonomy" id="31963"/>
    <lineage>
        <taxon>Bacteria</taxon>
        <taxon>Bacillati</taxon>
        <taxon>Actinomycetota</taxon>
        <taxon>Actinomycetes</taxon>
        <taxon>Micrococcales</taxon>
        <taxon>Microbacteriaceae</taxon>
        <taxon>Clavibacter</taxon>
    </lineage>
</organism>
<evidence type="ECO:0000313" key="2">
    <source>
        <dbReference type="EMBL" id="RIJ17053.1"/>
    </source>
</evidence>
<reference evidence="2 3" key="1">
    <citation type="submission" date="2018-08" db="EMBL/GenBank/DDBJ databases">
        <title>Genome Sequence of Clavibacter michiganensis Subspecies type strains, and the Atypical Peach-Colored Strains Isolated from Tomato.</title>
        <authorList>
            <person name="Osdaghi E."/>
            <person name="Portier P."/>
            <person name="Briand M."/>
            <person name="Jacques M.-A."/>
        </authorList>
    </citation>
    <scope>NUCLEOTIDE SEQUENCE [LARGE SCALE GENOMIC DNA]</scope>
    <source>
        <strain evidence="2 3">CFBP 7577</strain>
    </source>
</reference>
<protein>
    <submittedName>
        <fullName evidence="2">DUF998 domain-containing protein</fullName>
    </submittedName>
</protein>
<accession>A0A399QDP0</accession>
<feature type="transmembrane region" description="Helical" evidence="1">
    <location>
        <begin position="27"/>
        <end position="48"/>
    </location>
</feature>
<dbReference type="AlphaFoldDB" id="A0A399QDP0"/>
<keyword evidence="1" id="KW-0812">Transmembrane</keyword>
<sequence>ALGVVGLIALALLEALGGSTIDGVWERGSVYTVTAWELMAGVAVLVAARRHRLRPHD</sequence>